<name>A0A8R2R8B5_BOMMO</name>
<dbReference type="InterPro" id="IPR012337">
    <property type="entry name" value="RNaseH-like_sf"/>
</dbReference>
<dbReference type="PANTHER" id="PTHR33332">
    <property type="entry name" value="REVERSE TRANSCRIPTASE DOMAIN-CONTAINING PROTEIN"/>
    <property type="match status" value="1"/>
</dbReference>
<protein>
    <recommendedName>
        <fullName evidence="1">RNase H type-1 domain-containing protein</fullName>
    </recommendedName>
</protein>
<dbReference type="AlphaFoldDB" id="A0A8R2R8B5"/>
<dbReference type="Pfam" id="PF00078">
    <property type="entry name" value="RVT_1"/>
    <property type="match status" value="1"/>
</dbReference>
<dbReference type="InterPro" id="IPR002156">
    <property type="entry name" value="RNaseH_domain"/>
</dbReference>
<accession>A0A8R2R8B5</accession>
<evidence type="ECO:0000313" key="3">
    <source>
        <dbReference type="Proteomes" id="UP000005204"/>
    </source>
</evidence>
<evidence type="ECO:0000259" key="1">
    <source>
        <dbReference type="PROSITE" id="PS50879"/>
    </source>
</evidence>
<dbReference type="PROSITE" id="PS50879">
    <property type="entry name" value="RNASE_H_1"/>
    <property type="match status" value="1"/>
</dbReference>
<proteinExistence type="predicted"/>
<sequence>MCAGINRRTPAMEFAVGPLLKKLENEGVYCQAFADDVVLVFDGETGLGIERTANRVLSSVEKWGKNNKLKFAPHKTKAMLITKKLKFDAPKLNMGGTTIQMSDEIKILGLIIDKKLTFNNHVKTATNKAIQIYKQVARAARVSWGLHPDVIRVIYTAVVEPIILYAASAWAPAAERVSVRKSLGVVQRGFVQKLCRAYRTVSLNAGLLLTGLLPLDLRVKEAATLYMARKGYPTAIIGDWEIERMEPVTVMEHPAERLIIKYENLENDEQTKIAIDKCNVQFYTDGSKIDGFVGAAYTKWIEGKEQKHKKLKLMSCCTVFQAELFAINSATEEILRCSEDSFGIFSDSRSSLDILKNGNSTHPLVTKITKNINNIKLQKKQITLHWIKAHNGLEGNERADQLAKEAAKKKAKPEYDKCPIAFVKRRIREESIDEWSERYEAGTTAGTTKLFFPNAAAAKKIIDTIKPTGVMTQILTGHGGFSEYLARFRCKESPACPCDGGTPETIPHILTECPISGPERFNIEQLIGVTIKTENFQKLISQKETQEQFLEYCIK</sequence>
<dbReference type="Gene3D" id="3.30.420.10">
    <property type="entry name" value="Ribonuclease H-like superfamily/Ribonuclease H"/>
    <property type="match status" value="1"/>
</dbReference>
<dbReference type="CDD" id="cd09276">
    <property type="entry name" value="Rnase_HI_RT_non_LTR"/>
    <property type="match status" value="1"/>
</dbReference>
<dbReference type="Proteomes" id="UP000005204">
    <property type="component" value="Unassembled WGS sequence"/>
</dbReference>
<organism evidence="2 3">
    <name type="scientific">Bombyx mori</name>
    <name type="common">Silk moth</name>
    <dbReference type="NCBI Taxonomy" id="7091"/>
    <lineage>
        <taxon>Eukaryota</taxon>
        <taxon>Metazoa</taxon>
        <taxon>Ecdysozoa</taxon>
        <taxon>Arthropoda</taxon>
        <taxon>Hexapoda</taxon>
        <taxon>Insecta</taxon>
        <taxon>Pterygota</taxon>
        <taxon>Neoptera</taxon>
        <taxon>Endopterygota</taxon>
        <taxon>Lepidoptera</taxon>
        <taxon>Glossata</taxon>
        <taxon>Ditrysia</taxon>
        <taxon>Bombycoidea</taxon>
        <taxon>Bombycidae</taxon>
        <taxon>Bombycinae</taxon>
        <taxon>Bombyx</taxon>
    </lineage>
</organism>
<keyword evidence="3" id="KW-1185">Reference proteome</keyword>
<dbReference type="EnsemblMetazoa" id="XM_038021672.1">
    <property type="protein sequence ID" value="XP_037877600.1"/>
    <property type="gene ID" value="LOC119631195"/>
</dbReference>
<dbReference type="GO" id="GO:0004523">
    <property type="term" value="F:RNA-DNA hybrid ribonuclease activity"/>
    <property type="evidence" value="ECO:0007669"/>
    <property type="project" value="InterPro"/>
</dbReference>
<dbReference type="InterPro" id="IPR036397">
    <property type="entry name" value="RNaseH_sf"/>
</dbReference>
<dbReference type="Pfam" id="PF00075">
    <property type="entry name" value="RNase_H"/>
    <property type="match status" value="1"/>
</dbReference>
<feature type="domain" description="RNase H type-1" evidence="1">
    <location>
        <begin position="276"/>
        <end position="408"/>
    </location>
</feature>
<reference evidence="2" key="2">
    <citation type="submission" date="2022-06" db="UniProtKB">
        <authorList>
            <consortium name="EnsemblMetazoa"/>
        </authorList>
    </citation>
    <scope>IDENTIFICATION</scope>
    <source>
        <strain evidence="2">p50T (Dazao)</strain>
    </source>
</reference>
<dbReference type="SUPFAM" id="SSF53098">
    <property type="entry name" value="Ribonuclease H-like"/>
    <property type="match status" value="1"/>
</dbReference>
<dbReference type="GO" id="GO:0003676">
    <property type="term" value="F:nucleic acid binding"/>
    <property type="evidence" value="ECO:0007669"/>
    <property type="project" value="InterPro"/>
</dbReference>
<reference evidence="3" key="1">
    <citation type="journal article" date="2008" name="Insect Biochem. Mol. Biol.">
        <title>The genome of a lepidopteran model insect, the silkworm Bombyx mori.</title>
        <authorList>
            <consortium name="International Silkworm Genome Consortium"/>
        </authorList>
    </citation>
    <scope>NUCLEOTIDE SEQUENCE [LARGE SCALE GENOMIC DNA]</scope>
    <source>
        <strain evidence="3">p50T</strain>
    </source>
</reference>
<evidence type="ECO:0000313" key="2">
    <source>
        <dbReference type="EnsemblMetazoa" id="XP_037877600.1"/>
    </source>
</evidence>
<dbReference type="InterPro" id="IPR000477">
    <property type="entry name" value="RT_dom"/>
</dbReference>